<protein>
    <recommendedName>
        <fullName evidence="2">DUF6534 domain-containing protein</fullName>
    </recommendedName>
</protein>
<dbReference type="InterPro" id="IPR045339">
    <property type="entry name" value="DUF6534"/>
</dbReference>
<sequence>MGSVDAAGTNLGTTWGSTLAAVFVSLVLYGISILQTFIYYERYPKDTVILKSLVAFVFVLDTLHTFLISVGVWQYFVLHFGDDIFLLYTHAPLLISIVVTSAISSAVQSFFIYRIWSLTRNRFKWVFPVVLIPFVVAQLVLGTFYTVTAMTVDTRVTAVSGPLLTRVANGLNGVATAVDVTITVALCTLLTMGRTGFDDTDRMILRLIFISVNTGLSSAVFAFLSVILLVIYPNDLIFTALYYPLGTVYCNTLLASLNARSYARGGGDTPEAPQHTGLVWRAADSSDRGMDDL</sequence>
<feature type="transmembrane region" description="Helical" evidence="1">
    <location>
        <begin position="52"/>
        <end position="73"/>
    </location>
</feature>
<feature type="domain" description="DUF6534" evidence="2">
    <location>
        <begin position="175"/>
        <end position="261"/>
    </location>
</feature>
<reference evidence="3 4" key="1">
    <citation type="submission" date="2014-04" db="EMBL/GenBank/DDBJ databases">
        <authorList>
            <consortium name="DOE Joint Genome Institute"/>
            <person name="Kuo A."/>
            <person name="Kohler A."/>
            <person name="Jargeat P."/>
            <person name="Nagy L.G."/>
            <person name="Floudas D."/>
            <person name="Copeland A."/>
            <person name="Barry K.W."/>
            <person name="Cichocki N."/>
            <person name="Veneault-Fourrey C."/>
            <person name="LaButti K."/>
            <person name="Lindquist E.A."/>
            <person name="Lipzen A."/>
            <person name="Lundell T."/>
            <person name="Morin E."/>
            <person name="Murat C."/>
            <person name="Sun H."/>
            <person name="Tunlid A."/>
            <person name="Henrissat B."/>
            <person name="Grigoriev I.V."/>
            <person name="Hibbett D.S."/>
            <person name="Martin F."/>
            <person name="Nordberg H.P."/>
            <person name="Cantor M.N."/>
            <person name="Hua S.X."/>
        </authorList>
    </citation>
    <scope>NUCLEOTIDE SEQUENCE [LARGE SCALE GENOMIC DNA]</scope>
    <source>
        <strain evidence="3 4">Ve08.2h10</strain>
    </source>
</reference>
<evidence type="ECO:0000256" key="1">
    <source>
        <dbReference type="SAM" id="Phobius"/>
    </source>
</evidence>
<feature type="transmembrane region" description="Helical" evidence="1">
    <location>
        <begin position="20"/>
        <end position="40"/>
    </location>
</feature>
<organism evidence="3 4">
    <name type="scientific">Paxillus rubicundulus Ve08.2h10</name>
    <dbReference type="NCBI Taxonomy" id="930991"/>
    <lineage>
        <taxon>Eukaryota</taxon>
        <taxon>Fungi</taxon>
        <taxon>Dikarya</taxon>
        <taxon>Basidiomycota</taxon>
        <taxon>Agaricomycotina</taxon>
        <taxon>Agaricomycetes</taxon>
        <taxon>Agaricomycetidae</taxon>
        <taxon>Boletales</taxon>
        <taxon>Paxilineae</taxon>
        <taxon>Paxillaceae</taxon>
        <taxon>Paxillus</taxon>
    </lineage>
</organism>
<dbReference type="AlphaFoldDB" id="A0A0D0C0K5"/>
<proteinExistence type="predicted"/>
<evidence type="ECO:0000259" key="2">
    <source>
        <dbReference type="Pfam" id="PF20152"/>
    </source>
</evidence>
<feature type="transmembrane region" description="Helical" evidence="1">
    <location>
        <begin position="167"/>
        <end position="192"/>
    </location>
</feature>
<feature type="transmembrane region" description="Helical" evidence="1">
    <location>
        <begin position="237"/>
        <end position="257"/>
    </location>
</feature>
<reference evidence="4" key="2">
    <citation type="submission" date="2015-01" db="EMBL/GenBank/DDBJ databases">
        <title>Evolutionary Origins and Diversification of the Mycorrhizal Mutualists.</title>
        <authorList>
            <consortium name="DOE Joint Genome Institute"/>
            <consortium name="Mycorrhizal Genomics Consortium"/>
            <person name="Kohler A."/>
            <person name="Kuo A."/>
            <person name="Nagy L.G."/>
            <person name="Floudas D."/>
            <person name="Copeland A."/>
            <person name="Barry K.W."/>
            <person name="Cichocki N."/>
            <person name="Veneault-Fourrey C."/>
            <person name="LaButti K."/>
            <person name="Lindquist E.A."/>
            <person name="Lipzen A."/>
            <person name="Lundell T."/>
            <person name="Morin E."/>
            <person name="Murat C."/>
            <person name="Riley R."/>
            <person name="Ohm R."/>
            <person name="Sun H."/>
            <person name="Tunlid A."/>
            <person name="Henrissat B."/>
            <person name="Grigoriev I.V."/>
            <person name="Hibbett D.S."/>
            <person name="Martin F."/>
        </authorList>
    </citation>
    <scope>NUCLEOTIDE SEQUENCE [LARGE SCALE GENOMIC DNA]</scope>
    <source>
        <strain evidence="4">Ve08.2h10</strain>
    </source>
</reference>
<feature type="transmembrane region" description="Helical" evidence="1">
    <location>
        <begin position="204"/>
        <end position="231"/>
    </location>
</feature>
<gene>
    <name evidence="3" type="ORF">PAXRUDRAFT_835218</name>
</gene>
<dbReference type="HOGENOM" id="CLU_046025_5_0_1"/>
<keyword evidence="1" id="KW-0472">Membrane</keyword>
<name>A0A0D0C0K5_9AGAM</name>
<evidence type="ECO:0000313" key="3">
    <source>
        <dbReference type="EMBL" id="KIK76822.1"/>
    </source>
</evidence>
<dbReference type="Pfam" id="PF20152">
    <property type="entry name" value="DUF6534"/>
    <property type="match status" value="1"/>
</dbReference>
<keyword evidence="1" id="KW-0812">Transmembrane</keyword>
<dbReference type="PANTHER" id="PTHR40465:SF1">
    <property type="entry name" value="DUF6534 DOMAIN-CONTAINING PROTEIN"/>
    <property type="match status" value="1"/>
</dbReference>
<feature type="transmembrane region" description="Helical" evidence="1">
    <location>
        <begin position="125"/>
        <end position="147"/>
    </location>
</feature>
<evidence type="ECO:0000313" key="4">
    <source>
        <dbReference type="Proteomes" id="UP000054538"/>
    </source>
</evidence>
<keyword evidence="1" id="KW-1133">Transmembrane helix</keyword>
<dbReference type="Proteomes" id="UP000054538">
    <property type="component" value="Unassembled WGS sequence"/>
</dbReference>
<dbReference type="STRING" id="930991.A0A0D0C0K5"/>
<dbReference type="EMBL" id="KN827276">
    <property type="protein sequence ID" value="KIK76822.1"/>
    <property type="molecule type" value="Genomic_DNA"/>
</dbReference>
<dbReference type="OrthoDB" id="2677454at2759"/>
<accession>A0A0D0C0K5</accession>
<dbReference type="InParanoid" id="A0A0D0C0K5"/>
<feature type="transmembrane region" description="Helical" evidence="1">
    <location>
        <begin position="93"/>
        <end position="113"/>
    </location>
</feature>
<keyword evidence="4" id="KW-1185">Reference proteome</keyword>
<dbReference type="PANTHER" id="PTHR40465">
    <property type="entry name" value="CHROMOSOME 1, WHOLE GENOME SHOTGUN SEQUENCE"/>
    <property type="match status" value="1"/>
</dbReference>